<sequence length="306" mass="34556">MGDSQTYGPHDPSLLTTQATHRSTAIQKGDVDTILTTRHGGTPFWSFDGQLVQLHPRVVHTLYIMGFYGVARCGRIDIDNHLITTLVERWRPETHTFHLPVGEATVTLQDVAIIWGLPVEGLPVIARYLERTRDEWILYCQQWLGFAPNLNDFRGASHIKLVALRTHFEQTLIANYTPQLEVEQYARGIALFLLLQDASQYSWGSAVLAVLYRELCTSAEVGKLVIGGPMLLLQIWAWSRITVIVPRTIRSRVPTGRLYEDVDDVDDLPLPPYGARWMQRSSITHTLLVIPYVLSGTCSTDLHIDT</sequence>
<organism evidence="2 3">
    <name type="scientific">Rehmannia glutinosa</name>
    <name type="common">Chinese foxglove</name>
    <dbReference type="NCBI Taxonomy" id="99300"/>
    <lineage>
        <taxon>Eukaryota</taxon>
        <taxon>Viridiplantae</taxon>
        <taxon>Streptophyta</taxon>
        <taxon>Embryophyta</taxon>
        <taxon>Tracheophyta</taxon>
        <taxon>Spermatophyta</taxon>
        <taxon>Magnoliopsida</taxon>
        <taxon>eudicotyledons</taxon>
        <taxon>Gunneridae</taxon>
        <taxon>Pentapetalae</taxon>
        <taxon>asterids</taxon>
        <taxon>lamiids</taxon>
        <taxon>Lamiales</taxon>
        <taxon>Orobanchaceae</taxon>
        <taxon>Rehmannieae</taxon>
        <taxon>Rehmannia</taxon>
    </lineage>
</organism>
<protein>
    <recommendedName>
        <fullName evidence="1">Aminotransferase-like plant mobile domain-containing protein</fullName>
    </recommendedName>
</protein>
<evidence type="ECO:0000313" key="3">
    <source>
        <dbReference type="Proteomes" id="UP001318860"/>
    </source>
</evidence>
<comment type="caution">
    <text evidence="2">The sequence shown here is derived from an EMBL/GenBank/DDBJ whole genome shotgun (WGS) entry which is preliminary data.</text>
</comment>
<dbReference type="InterPro" id="IPR044824">
    <property type="entry name" value="MAIN-like"/>
</dbReference>
<gene>
    <name evidence="2" type="ORF">DH2020_022991</name>
</gene>
<dbReference type="PANTHER" id="PTHR46033">
    <property type="entry name" value="PROTEIN MAIN-LIKE 2"/>
    <property type="match status" value="1"/>
</dbReference>
<keyword evidence="3" id="KW-1185">Reference proteome</keyword>
<proteinExistence type="predicted"/>
<dbReference type="EMBL" id="JABTTQ020000013">
    <property type="protein sequence ID" value="KAK6142643.1"/>
    <property type="molecule type" value="Genomic_DNA"/>
</dbReference>
<dbReference type="InterPro" id="IPR019557">
    <property type="entry name" value="AminoTfrase-like_pln_mobile"/>
</dbReference>
<evidence type="ECO:0000313" key="2">
    <source>
        <dbReference type="EMBL" id="KAK6142643.1"/>
    </source>
</evidence>
<name>A0ABR0W4S4_REHGL</name>
<dbReference type="Pfam" id="PF10536">
    <property type="entry name" value="PMD"/>
    <property type="match status" value="1"/>
</dbReference>
<dbReference type="Proteomes" id="UP001318860">
    <property type="component" value="Unassembled WGS sequence"/>
</dbReference>
<reference evidence="2 3" key="1">
    <citation type="journal article" date="2021" name="Comput. Struct. Biotechnol. J.">
        <title>De novo genome assembly of the potent medicinal plant Rehmannia glutinosa using nanopore technology.</title>
        <authorList>
            <person name="Ma L."/>
            <person name="Dong C."/>
            <person name="Song C."/>
            <person name="Wang X."/>
            <person name="Zheng X."/>
            <person name="Niu Y."/>
            <person name="Chen S."/>
            <person name="Feng W."/>
        </authorList>
    </citation>
    <scope>NUCLEOTIDE SEQUENCE [LARGE SCALE GENOMIC DNA]</scope>
    <source>
        <strain evidence="2">DH-2019</strain>
    </source>
</reference>
<feature type="domain" description="Aminotransferase-like plant mobile" evidence="1">
    <location>
        <begin position="66"/>
        <end position="278"/>
    </location>
</feature>
<evidence type="ECO:0000259" key="1">
    <source>
        <dbReference type="Pfam" id="PF10536"/>
    </source>
</evidence>
<dbReference type="PANTHER" id="PTHR46033:SF8">
    <property type="entry name" value="PROTEIN MAINTENANCE OF MERISTEMS-LIKE"/>
    <property type="match status" value="1"/>
</dbReference>
<accession>A0ABR0W4S4</accession>